<dbReference type="SMART" id="SM00064">
    <property type="entry name" value="FYVE"/>
    <property type="match status" value="1"/>
</dbReference>
<dbReference type="Proteomes" id="UP001329430">
    <property type="component" value="Chromosome 7"/>
</dbReference>
<comment type="caution">
    <text evidence="17">The sequence shown here is derived from an EMBL/GenBank/DDBJ whole genome shotgun (WGS) entry which is preliminary data.</text>
</comment>
<dbReference type="PANTHER" id="PTHR31179">
    <property type="entry name" value="RAB GTPASE-BINDING EFFECTOR PROTEIN"/>
    <property type="match status" value="1"/>
</dbReference>
<dbReference type="InterPro" id="IPR013083">
    <property type="entry name" value="Znf_RING/FYVE/PHD"/>
</dbReference>
<evidence type="ECO:0000256" key="13">
    <source>
        <dbReference type="ARBA" id="ARBA00023054"/>
    </source>
</evidence>
<feature type="coiled-coil region" evidence="15">
    <location>
        <begin position="204"/>
        <end position="238"/>
    </location>
</feature>
<evidence type="ECO:0000256" key="6">
    <source>
        <dbReference type="ARBA" id="ARBA00022553"/>
    </source>
</evidence>
<gene>
    <name evidence="17" type="ORF">RI129_009228</name>
</gene>
<evidence type="ECO:0000256" key="10">
    <source>
        <dbReference type="ARBA" id="ARBA00022771"/>
    </source>
</evidence>
<dbReference type="InterPro" id="IPR003914">
    <property type="entry name" value="Rabaptin"/>
</dbReference>
<dbReference type="PANTHER" id="PTHR31179:SF7">
    <property type="entry name" value="FYVE-TYPE DOMAIN-CONTAINING PROTEIN"/>
    <property type="match status" value="1"/>
</dbReference>
<accession>A0AAN7V8Z2</accession>
<dbReference type="FunFam" id="1.20.5.730:FF:000005">
    <property type="entry name" value="RABaptiN (Rab effector)"/>
    <property type="match status" value="1"/>
</dbReference>
<dbReference type="GO" id="GO:0015031">
    <property type="term" value="P:protein transport"/>
    <property type="evidence" value="ECO:0007669"/>
    <property type="project" value="UniProtKB-KW"/>
</dbReference>
<dbReference type="InterPro" id="IPR018514">
    <property type="entry name" value="Rabaptin_CC"/>
</dbReference>
<feature type="coiled-coil region" evidence="15">
    <location>
        <begin position="11"/>
        <end position="77"/>
    </location>
</feature>
<dbReference type="AlphaFoldDB" id="A0AAN7V8Z2"/>
<keyword evidence="9" id="KW-0967">Endosome</keyword>
<feature type="coiled-coil region" evidence="15">
    <location>
        <begin position="272"/>
        <end position="398"/>
    </location>
</feature>
<dbReference type="GO" id="GO:0005769">
    <property type="term" value="C:early endosome"/>
    <property type="evidence" value="ECO:0007669"/>
    <property type="project" value="UniProtKB-SubCell"/>
</dbReference>
<dbReference type="GO" id="GO:0006897">
    <property type="term" value="P:endocytosis"/>
    <property type="evidence" value="ECO:0007669"/>
    <property type="project" value="UniProtKB-KW"/>
</dbReference>
<organism evidence="17 18">
    <name type="scientific">Pyrocoelia pectoralis</name>
    <dbReference type="NCBI Taxonomy" id="417401"/>
    <lineage>
        <taxon>Eukaryota</taxon>
        <taxon>Metazoa</taxon>
        <taxon>Ecdysozoa</taxon>
        <taxon>Arthropoda</taxon>
        <taxon>Hexapoda</taxon>
        <taxon>Insecta</taxon>
        <taxon>Pterygota</taxon>
        <taxon>Neoptera</taxon>
        <taxon>Endopterygota</taxon>
        <taxon>Coleoptera</taxon>
        <taxon>Polyphaga</taxon>
        <taxon>Elateriformia</taxon>
        <taxon>Elateroidea</taxon>
        <taxon>Lampyridae</taxon>
        <taxon>Lampyrinae</taxon>
        <taxon>Pyrocoelia</taxon>
    </lineage>
</organism>
<dbReference type="InterPro" id="IPR011011">
    <property type="entry name" value="Znf_FYVE_PHD"/>
</dbReference>
<dbReference type="InterPro" id="IPR017455">
    <property type="entry name" value="Znf_FYVE-rel"/>
</dbReference>
<keyword evidence="6" id="KW-0597">Phosphoprotein</keyword>
<evidence type="ECO:0000256" key="14">
    <source>
        <dbReference type="PROSITE-ProRule" id="PRU00091"/>
    </source>
</evidence>
<dbReference type="Pfam" id="PF03528">
    <property type="entry name" value="Rabaptin"/>
    <property type="match status" value="1"/>
</dbReference>
<dbReference type="InterPro" id="IPR000306">
    <property type="entry name" value="Znf_FYVE"/>
</dbReference>
<comment type="similarity">
    <text evidence="3">Belongs to the rabaptin family.</text>
</comment>
<evidence type="ECO:0000313" key="17">
    <source>
        <dbReference type="EMBL" id="KAK5640681.1"/>
    </source>
</evidence>
<dbReference type="GO" id="GO:0008270">
    <property type="term" value="F:zinc ion binding"/>
    <property type="evidence" value="ECO:0007669"/>
    <property type="project" value="UniProtKB-KW"/>
</dbReference>
<dbReference type="CDD" id="cd15739">
    <property type="entry name" value="FYVE_RABE_unchar"/>
    <property type="match status" value="1"/>
</dbReference>
<keyword evidence="12" id="KW-0653">Protein transport</keyword>
<dbReference type="Gene3D" id="1.20.5.730">
    <property type="entry name" value="Single helix bin"/>
    <property type="match status" value="1"/>
</dbReference>
<keyword evidence="4" id="KW-0813">Transport</keyword>
<keyword evidence="11" id="KW-0862">Zinc</keyword>
<feature type="coiled-coil region" evidence="15">
    <location>
        <begin position="124"/>
        <end position="151"/>
    </location>
</feature>
<dbReference type="PROSITE" id="PS50178">
    <property type="entry name" value="ZF_FYVE"/>
    <property type="match status" value="1"/>
</dbReference>
<evidence type="ECO:0000256" key="7">
    <source>
        <dbReference type="ARBA" id="ARBA00022583"/>
    </source>
</evidence>
<evidence type="ECO:0000259" key="16">
    <source>
        <dbReference type="PROSITE" id="PS50178"/>
    </source>
</evidence>
<evidence type="ECO:0000256" key="3">
    <source>
        <dbReference type="ARBA" id="ARBA00006603"/>
    </source>
</evidence>
<sequence length="647" mass="74256">MMENLDPQCSSEVVQSKIVKLENDNKILREEFDIQRAKLKDLFLQKEGELERKSKDCESLLDEFNKVKLELEDVKSQLLVAGFTLKSNTDMEQRKMEEIASLQQLVHETVEESSTCKTIYAMELKKLHGIIEQLESENQELKADIQQSPQRTAQEPSSLAPSVMFSAVTKTLVRKLGAETFSSQDAMEENMRKVVGDDHAQEDVEVLRSLLVPLEEEIKALKDKLRAADDQLQKCQCKHIGVEVPTNSSLLTIATNTSLDGHHASIIPCDMCSNYETELVKEQNETEEIKLKLMRAEKAVERHREELLKEIGFRKEIEEKWNEKKEQHKNQVAELTTRTDCAEQDLKELQDVFKQTCTEVKQHLTALTNERGKVQQELEKLQRENDDLVGKYSIHSQQLQSEMINLPDSVEDLQELVLKAHQDLIIAKIGKEVIEEEANNLRSDNLLLKDQISNDQQLKSNMEMNYKGQMSILKTQIQQLEEEKRSSLSTEDKLKSLDRIHQATLAQIDELSGEKSLLEDQINELRARVGSLQQELDNSETVQKDFVRLSQSLQVQLEKIRDSDTQVRWQHEEDVEDCPSCRSMFNVTKRKKQHCRHCGQIFCLNCLSHTVPSGPNQRPSKVCDVCHTLLVKSSAPYFSTEVPHSPD</sequence>
<evidence type="ECO:0000256" key="1">
    <source>
        <dbReference type="ARBA" id="ARBA00004412"/>
    </source>
</evidence>
<proteinExistence type="inferred from homology"/>
<dbReference type="SUPFAM" id="SSF57903">
    <property type="entry name" value="FYVE/PHD zinc finger"/>
    <property type="match status" value="1"/>
</dbReference>
<evidence type="ECO:0000256" key="4">
    <source>
        <dbReference type="ARBA" id="ARBA00022448"/>
    </source>
</evidence>
<dbReference type="Gene3D" id="3.30.40.10">
    <property type="entry name" value="Zinc/RING finger domain, C3HC4 (zinc finger)"/>
    <property type="match status" value="1"/>
</dbReference>
<evidence type="ECO:0000256" key="2">
    <source>
        <dbReference type="ARBA" id="ARBA00004496"/>
    </source>
</evidence>
<feature type="coiled-coil region" evidence="15">
    <location>
        <begin position="431"/>
        <end position="542"/>
    </location>
</feature>
<feature type="domain" description="FYVE-type" evidence="16">
    <location>
        <begin position="572"/>
        <end position="631"/>
    </location>
</feature>
<keyword evidence="5" id="KW-0963">Cytoplasm</keyword>
<dbReference type="Pfam" id="PF09311">
    <property type="entry name" value="Rab5-bind"/>
    <property type="match status" value="1"/>
</dbReference>
<dbReference type="GO" id="GO:0008083">
    <property type="term" value="F:growth factor activity"/>
    <property type="evidence" value="ECO:0007669"/>
    <property type="project" value="InterPro"/>
</dbReference>
<dbReference type="InterPro" id="IPR015390">
    <property type="entry name" value="Rabaptin_Rab5-bd_dom"/>
</dbReference>
<evidence type="ECO:0000313" key="18">
    <source>
        <dbReference type="Proteomes" id="UP001329430"/>
    </source>
</evidence>
<keyword evidence="8" id="KW-0479">Metal-binding</keyword>
<dbReference type="EMBL" id="JAVRBK010000007">
    <property type="protein sequence ID" value="KAK5640681.1"/>
    <property type="molecule type" value="Genomic_DNA"/>
</dbReference>
<reference evidence="17 18" key="1">
    <citation type="journal article" date="2024" name="Insects">
        <title>An Improved Chromosome-Level Genome Assembly of the Firefly Pyrocoelia pectoralis.</title>
        <authorList>
            <person name="Fu X."/>
            <person name="Meyer-Rochow V.B."/>
            <person name="Ballantyne L."/>
            <person name="Zhu X."/>
        </authorList>
    </citation>
    <scope>NUCLEOTIDE SEQUENCE [LARGE SCALE GENOMIC DNA]</scope>
    <source>
        <strain evidence="17">XCY_ONT2</strain>
    </source>
</reference>
<evidence type="ECO:0000256" key="15">
    <source>
        <dbReference type="SAM" id="Coils"/>
    </source>
</evidence>
<keyword evidence="18" id="KW-1185">Reference proteome</keyword>
<keyword evidence="13 15" id="KW-0175">Coiled coil</keyword>
<evidence type="ECO:0000256" key="9">
    <source>
        <dbReference type="ARBA" id="ARBA00022753"/>
    </source>
</evidence>
<keyword evidence="10 14" id="KW-0863">Zinc-finger</keyword>
<evidence type="ECO:0000256" key="11">
    <source>
        <dbReference type="ARBA" id="ARBA00022833"/>
    </source>
</evidence>
<evidence type="ECO:0000256" key="12">
    <source>
        <dbReference type="ARBA" id="ARBA00022927"/>
    </source>
</evidence>
<protein>
    <recommendedName>
        <fullName evidence="16">FYVE-type domain-containing protein</fullName>
    </recommendedName>
</protein>
<evidence type="ECO:0000256" key="8">
    <source>
        <dbReference type="ARBA" id="ARBA00022723"/>
    </source>
</evidence>
<dbReference type="SUPFAM" id="SSF103652">
    <property type="entry name" value="G protein-binding domain"/>
    <property type="match status" value="1"/>
</dbReference>
<name>A0AAN7V8Z2_9COLE</name>
<evidence type="ECO:0000256" key="5">
    <source>
        <dbReference type="ARBA" id="ARBA00022490"/>
    </source>
</evidence>
<dbReference type="GO" id="GO:0005096">
    <property type="term" value="F:GTPase activator activity"/>
    <property type="evidence" value="ECO:0007669"/>
    <property type="project" value="InterPro"/>
</dbReference>
<keyword evidence="7" id="KW-0254">Endocytosis</keyword>
<comment type="subcellular location">
    <subcellularLocation>
        <location evidence="2">Cytoplasm</location>
    </subcellularLocation>
    <subcellularLocation>
        <location evidence="1">Early endosome</location>
    </subcellularLocation>
</comment>
<dbReference type="Pfam" id="PF01363">
    <property type="entry name" value="FYVE"/>
    <property type="match status" value="1"/>
</dbReference>